<reference evidence="12 13" key="1">
    <citation type="submission" date="2018-02" db="EMBL/GenBank/DDBJ databases">
        <title>Bacteriophage NCPPB3778 and a type I-E CRISPR drive the evolution of the US Biological Select Agent, Rathayibacter toxicus.</title>
        <authorList>
            <person name="Davis E.W.II."/>
            <person name="Tabima J.F."/>
            <person name="Weisberg A.J."/>
            <person name="Lopes L.D."/>
            <person name="Wiseman M.S."/>
            <person name="Wiseman M.S."/>
            <person name="Pupko T."/>
            <person name="Belcher M.S."/>
            <person name="Sechler A.J."/>
            <person name="Tancos M.A."/>
            <person name="Schroeder B.K."/>
            <person name="Murray T.D."/>
            <person name="Luster D.G."/>
            <person name="Schneider W.L."/>
            <person name="Rogers E."/>
            <person name="Andreote F.D."/>
            <person name="Grunwald N.J."/>
            <person name="Putnam M.L."/>
            <person name="Chang J.H."/>
        </authorList>
    </citation>
    <scope>NUCLEOTIDE SEQUENCE [LARGE SCALE GENOMIC DNA]</scope>
    <source>
        <strain evidence="12 13">FH99</strain>
    </source>
</reference>
<keyword evidence="11" id="KW-0479">Metal-binding</keyword>
<evidence type="ECO:0000256" key="5">
    <source>
        <dbReference type="ARBA" id="ARBA00022679"/>
    </source>
</evidence>
<dbReference type="Gene3D" id="3.40.50.300">
    <property type="entry name" value="P-loop containing nucleotide triphosphate hydrolases"/>
    <property type="match status" value="1"/>
</dbReference>
<feature type="binding site" evidence="11">
    <location>
        <position position="156"/>
    </location>
    <ligand>
        <name>ATP</name>
        <dbReference type="ChEBI" id="CHEBI:30616"/>
    </ligand>
</feature>
<dbReference type="PANTHER" id="PTHR21087:SF16">
    <property type="entry name" value="SHIKIMATE KINASE 1, CHLOROPLASTIC"/>
    <property type="match status" value="1"/>
</dbReference>
<dbReference type="AlphaFoldDB" id="A0A2S5Y6E1"/>
<keyword evidence="11" id="KW-0963">Cytoplasm</keyword>
<organism evidence="12 13">
    <name type="scientific">Rathayibacter toxicus</name>
    <dbReference type="NCBI Taxonomy" id="145458"/>
    <lineage>
        <taxon>Bacteria</taxon>
        <taxon>Bacillati</taxon>
        <taxon>Actinomycetota</taxon>
        <taxon>Actinomycetes</taxon>
        <taxon>Micrococcales</taxon>
        <taxon>Microbacteriaceae</taxon>
        <taxon>Rathayibacter</taxon>
    </lineage>
</organism>
<dbReference type="PANTHER" id="PTHR21087">
    <property type="entry name" value="SHIKIMATE KINASE"/>
    <property type="match status" value="1"/>
</dbReference>
<dbReference type="EC" id="2.7.1.71" evidence="3 11"/>
<dbReference type="GO" id="GO:0005829">
    <property type="term" value="C:cytosol"/>
    <property type="evidence" value="ECO:0007669"/>
    <property type="project" value="TreeGrafter"/>
</dbReference>
<protein>
    <recommendedName>
        <fullName evidence="3 11">Shikimate kinase</fullName>
        <shortName evidence="11">SK</shortName>
        <ecNumber evidence="3 11">2.7.1.71</ecNumber>
    </recommendedName>
</protein>
<comment type="catalytic activity">
    <reaction evidence="10 11">
        <text>shikimate + ATP = 3-phosphoshikimate + ADP + H(+)</text>
        <dbReference type="Rhea" id="RHEA:13121"/>
        <dbReference type="ChEBI" id="CHEBI:15378"/>
        <dbReference type="ChEBI" id="CHEBI:30616"/>
        <dbReference type="ChEBI" id="CHEBI:36208"/>
        <dbReference type="ChEBI" id="CHEBI:145989"/>
        <dbReference type="ChEBI" id="CHEBI:456216"/>
        <dbReference type="EC" id="2.7.1.71"/>
    </reaction>
</comment>
<keyword evidence="11" id="KW-0460">Magnesium</keyword>
<dbReference type="PRINTS" id="PR01100">
    <property type="entry name" value="SHIKIMTKNASE"/>
</dbReference>
<comment type="function">
    <text evidence="11">Catalyzes the specific phosphorylation of the 3-hydroxyl group of shikimic acid using ATP as a cosubstrate.</text>
</comment>
<feature type="binding site" evidence="11">
    <location>
        <position position="139"/>
    </location>
    <ligand>
        <name>substrate</name>
    </ligand>
</feature>
<dbReference type="GO" id="GO:0005524">
    <property type="term" value="F:ATP binding"/>
    <property type="evidence" value="ECO:0007669"/>
    <property type="project" value="UniProtKB-UniRule"/>
</dbReference>
<dbReference type="GO" id="GO:0009423">
    <property type="term" value="P:chorismate biosynthetic process"/>
    <property type="evidence" value="ECO:0007669"/>
    <property type="project" value="UniProtKB-UniRule"/>
</dbReference>
<dbReference type="InterPro" id="IPR023000">
    <property type="entry name" value="Shikimate_kinase_CS"/>
</dbReference>
<evidence type="ECO:0000256" key="9">
    <source>
        <dbReference type="ARBA" id="ARBA00023141"/>
    </source>
</evidence>
<dbReference type="GO" id="GO:0004765">
    <property type="term" value="F:shikimate kinase activity"/>
    <property type="evidence" value="ECO:0007669"/>
    <property type="project" value="UniProtKB-UniRule"/>
</dbReference>
<comment type="caution">
    <text evidence="12">The sequence shown here is derived from an EMBL/GenBank/DDBJ whole genome shotgun (WGS) entry which is preliminary data.</text>
</comment>
<dbReference type="Pfam" id="PF01202">
    <property type="entry name" value="SKI"/>
    <property type="match status" value="1"/>
</dbReference>
<feature type="binding site" evidence="11">
    <location>
        <position position="86"/>
    </location>
    <ligand>
        <name>substrate</name>
    </ligand>
</feature>
<dbReference type="InterPro" id="IPR031322">
    <property type="entry name" value="Shikimate/glucono_kinase"/>
</dbReference>
<evidence type="ECO:0000256" key="8">
    <source>
        <dbReference type="ARBA" id="ARBA00022840"/>
    </source>
</evidence>
<evidence type="ECO:0000313" key="12">
    <source>
        <dbReference type="EMBL" id="PPI14564.1"/>
    </source>
</evidence>
<evidence type="ECO:0000256" key="2">
    <source>
        <dbReference type="ARBA" id="ARBA00006997"/>
    </source>
</evidence>
<dbReference type="EMBL" id="PSWU01000012">
    <property type="protein sequence ID" value="PPI14564.1"/>
    <property type="molecule type" value="Genomic_DNA"/>
</dbReference>
<evidence type="ECO:0000256" key="4">
    <source>
        <dbReference type="ARBA" id="ARBA00022605"/>
    </source>
</evidence>
<evidence type="ECO:0000256" key="7">
    <source>
        <dbReference type="ARBA" id="ARBA00022777"/>
    </source>
</evidence>
<evidence type="ECO:0000256" key="1">
    <source>
        <dbReference type="ARBA" id="ARBA00004842"/>
    </source>
</evidence>
<dbReference type="GO" id="GO:0009073">
    <property type="term" value="P:aromatic amino acid family biosynthetic process"/>
    <property type="evidence" value="ECO:0007669"/>
    <property type="project" value="UniProtKB-KW"/>
</dbReference>
<feature type="binding site" evidence="11">
    <location>
        <position position="122"/>
    </location>
    <ligand>
        <name>ATP</name>
        <dbReference type="ChEBI" id="CHEBI:30616"/>
    </ligand>
</feature>
<keyword evidence="7 11" id="KW-0418">Kinase</keyword>
<proteinExistence type="inferred from homology"/>
<feature type="binding site" evidence="11">
    <location>
        <position position="24"/>
    </location>
    <ligand>
        <name>Mg(2+)</name>
        <dbReference type="ChEBI" id="CHEBI:18420"/>
    </ligand>
</feature>
<accession>A0A2S5Y6E1</accession>
<evidence type="ECO:0000256" key="11">
    <source>
        <dbReference type="HAMAP-Rule" id="MF_00109"/>
    </source>
</evidence>
<comment type="cofactor">
    <cofactor evidence="11">
        <name>Mg(2+)</name>
        <dbReference type="ChEBI" id="CHEBI:18420"/>
    </cofactor>
    <text evidence="11">Binds 1 Mg(2+) ion per subunit.</text>
</comment>
<dbReference type="PROSITE" id="PS01128">
    <property type="entry name" value="SHIKIMATE_KINASE"/>
    <property type="match status" value="1"/>
</dbReference>
<comment type="pathway">
    <text evidence="1 11">Metabolic intermediate biosynthesis; chorismate biosynthesis; chorismate from D-erythrose 4-phosphate and phosphoenolpyruvate: step 5/7.</text>
</comment>
<name>A0A2S5Y6E1_9MICO</name>
<dbReference type="GO" id="GO:0000287">
    <property type="term" value="F:magnesium ion binding"/>
    <property type="evidence" value="ECO:0007669"/>
    <property type="project" value="UniProtKB-UniRule"/>
</dbReference>
<dbReference type="HAMAP" id="MF_00109">
    <property type="entry name" value="Shikimate_kinase"/>
    <property type="match status" value="1"/>
</dbReference>
<evidence type="ECO:0000256" key="6">
    <source>
        <dbReference type="ARBA" id="ARBA00022741"/>
    </source>
</evidence>
<feature type="binding site" evidence="11">
    <location>
        <begin position="20"/>
        <end position="25"/>
    </location>
    <ligand>
        <name>ATP</name>
        <dbReference type="ChEBI" id="CHEBI:30616"/>
    </ligand>
</feature>
<comment type="similarity">
    <text evidence="2 11">Belongs to the shikimate kinase family.</text>
</comment>
<keyword evidence="4 11" id="KW-0028">Amino-acid biosynthesis</keyword>
<gene>
    <name evidence="11" type="primary">aroK</name>
    <name evidence="12" type="ORF">C5C51_06980</name>
</gene>
<dbReference type="Proteomes" id="UP000237966">
    <property type="component" value="Unassembled WGS sequence"/>
</dbReference>
<keyword evidence="9 11" id="KW-0057">Aromatic amino acid biosynthesis</keyword>
<comment type="subunit">
    <text evidence="11">Monomer.</text>
</comment>
<keyword evidence="5 11" id="KW-0808">Transferase</keyword>
<dbReference type="GO" id="GO:0008652">
    <property type="term" value="P:amino acid biosynthetic process"/>
    <property type="evidence" value="ECO:0007669"/>
    <property type="project" value="UniProtKB-KW"/>
</dbReference>
<dbReference type="UniPathway" id="UPA00053">
    <property type="reaction ID" value="UER00088"/>
</dbReference>
<evidence type="ECO:0000256" key="10">
    <source>
        <dbReference type="ARBA" id="ARBA00048567"/>
    </source>
</evidence>
<keyword evidence="8 11" id="KW-0067">ATP-binding</keyword>
<keyword evidence="6 11" id="KW-0547">Nucleotide-binding</keyword>
<evidence type="ECO:0000313" key="13">
    <source>
        <dbReference type="Proteomes" id="UP000237966"/>
    </source>
</evidence>
<dbReference type="SUPFAM" id="SSF52540">
    <property type="entry name" value="P-loop containing nucleoside triphosphate hydrolases"/>
    <property type="match status" value="1"/>
</dbReference>
<feature type="binding site" evidence="11">
    <location>
        <position position="42"/>
    </location>
    <ligand>
        <name>substrate</name>
    </ligand>
</feature>
<dbReference type="InterPro" id="IPR027417">
    <property type="entry name" value="P-loop_NTPase"/>
</dbReference>
<dbReference type="CDD" id="cd00464">
    <property type="entry name" value="SK"/>
    <property type="match status" value="1"/>
</dbReference>
<dbReference type="OrthoDB" id="9800332at2"/>
<sequence>MGADVTGTPRARVVFIGPMGAGKTSIGKRVAAQLSADFVDSDAEFVRRYGLITPYFDLHGEAAFRREERRIIARELRRDTVLSLGGGAVLDEATRADLAAVPVVFLTTTAEAVSARVNDGTRPLVRDGVGEWVRLFEQRRVMYESLADTVVDTSRRTITRIATEIAQWVRDRQTVGRGTAVATAGSTALGADRVCTDPAVPCGCPSERQA</sequence>
<dbReference type="InterPro" id="IPR000623">
    <property type="entry name" value="Shikimate_kinase/TSH1"/>
</dbReference>
<feature type="binding site" evidence="11">
    <location>
        <position position="65"/>
    </location>
    <ligand>
        <name>substrate</name>
    </ligand>
</feature>
<comment type="subcellular location">
    <subcellularLocation>
        <location evidence="11">Cytoplasm</location>
    </subcellularLocation>
</comment>
<evidence type="ECO:0000256" key="3">
    <source>
        <dbReference type="ARBA" id="ARBA00012154"/>
    </source>
</evidence>